<sequence length="408" mass="46984">MLNCSRPDPPALLEALSPVFELKSIRPVMNLSVTTNVTVHFTLFGILGVVRDPAFTSCDVQDIIEEVSVSFHINEMSIWRNEFVQWDPDQCGSLWITIPRNLLWVPDIKPPLLRKIDHNWFSVKWFKSEYFFFFKNILADSMRLDYISAEEIYINSKEVMTTVGEWELTGVTVKKLNLPAGDGEMYEEIRFHLSLRRRATLYVVTLFLPSFFLIMLDLFSFLLLPKGVERFFFKVTLILGYTVFMLNTNDLLPHFCYVFFLAQILLETIVITNLCHSTHETQSLKILLQVRCLPKLDLFGLLQKTLAPFHPLLISPATEPKVSTLVGTSHTPQQLGPLDDEKTLQELRSLGRVLKVLHHQVKGWVSQSSEWVQVGLIIDRLLFGLYILFITVSVITIICFWVNSLNKS</sequence>
<dbReference type="GO" id="GO:0005230">
    <property type="term" value="F:extracellular ligand-gated monoatomic ion channel activity"/>
    <property type="evidence" value="ECO:0007669"/>
    <property type="project" value="InterPro"/>
</dbReference>
<dbReference type="InParanoid" id="A0A3B5K370"/>
<reference evidence="3 4" key="1">
    <citation type="journal article" date="2011" name="Genome Biol. Evol.">
        <title>Integration of the genetic map and genome assembly of fugu facilitates insights into distinct features of genome evolution in teleosts and mammals.</title>
        <authorList>
            <person name="Kai W."/>
            <person name="Kikuchi K."/>
            <person name="Tohari S."/>
            <person name="Chew A.K."/>
            <person name="Tay A."/>
            <person name="Fujiwara A."/>
            <person name="Hosoya S."/>
            <person name="Suetake H."/>
            <person name="Naruse K."/>
            <person name="Brenner S."/>
            <person name="Suzuki Y."/>
            <person name="Venkatesh B."/>
        </authorList>
    </citation>
    <scope>NUCLEOTIDE SEQUENCE [LARGE SCALE GENOMIC DNA]</scope>
</reference>
<feature type="transmembrane region" description="Helical" evidence="2">
    <location>
        <begin position="231"/>
        <end position="248"/>
    </location>
</feature>
<dbReference type="InterPro" id="IPR036734">
    <property type="entry name" value="Neur_chan_lig-bd_sf"/>
</dbReference>
<dbReference type="AlphaFoldDB" id="A0A3B5K370"/>
<dbReference type="GO" id="GO:0004888">
    <property type="term" value="F:transmembrane signaling receptor activity"/>
    <property type="evidence" value="ECO:0007669"/>
    <property type="project" value="InterPro"/>
</dbReference>
<name>A0A3B5K370_TAKRU</name>
<feature type="transmembrane region" description="Helical" evidence="2">
    <location>
        <begin position="381"/>
        <end position="403"/>
    </location>
</feature>
<keyword evidence="2" id="KW-0812">Transmembrane</keyword>
<dbReference type="Gene3D" id="1.20.58.390">
    <property type="entry name" value="Neurotransmitter-gated ion-channel transmembrane domain"/>
    <property type="match status" value="1"/>
</dbReference>
<dbReference type="InterPro" id="IPR036719">
    <property type="entry name" value="Neuro-gated_channel_TM_sf"/>
</dbReference>
<proteinExistence type="predicted"/>
<keyword evidence="2" id="KW-0472">Membrane</keyword>
<organism evidence="3 4">
    <name type="scientific">Takifugu rubripes</name>
    <name type="common">Japanese pufferfish</name>
    <name type="synonym">Fugu rubripes</name>
    <dbReference type="NCBI Taxonomy" id="31033"/>
    <lineage>
        <taxon>Eukaryota</taxon>
        <taxon>Metazoa</taxon>
        <taxon>Chordata</taxon>
        <taxon>Craniata</taxon>
        <taxon>Vertebrata</taxon>
        <taxon>Euteleostomi</taxon>
        <taxon>Actinopterygii</taxon>
        <taxon>Neopterygii</taxon>
        <taxon>Teleostei</taxon>
        <taxon>Neoteleostei</taxon>
        <taxon>Acanthomorphata</taxon>
        <taxon>Eupercaria</taxon>
        <taxon>Tetraodontiformes</taxon>
        <taxon>Tetradontoidea</taxon>
        <taxon>Tetraodontidae</taxon>
        <taxon>Takifugu</taxon>
    </lineage>
</organism>
<evidence type="ECO:0008006" key="5">
    <source>
        <dbReference type="Google" id="ProtNLM"/>
    </source>
</evidence>
<evidence type="ECO:0000256" key="2">
    <source>
        <dbReference type="SAM" id="Phobius"/>
    </source>
</evidence>
<reference evidence="3" key="2">
    <citation type="submission" date="2025-08" db="UniProtKB">
        <authorList>
            <consortium name="Ensembl"/>
        </authorList>
    </citation>
    <scope>IDENTIFICATION</scope>
</reference>
<dbReference type="Gene3D" id="2.70.170.10">
    <property type="entry name" value="Neurotransmitter-gated ion-channel ligand-binding domain"/>
    <property type="match status" value="1"/>
</dbReference>
<dbReference type="GeneTree" id="ENSGT00940000164924"/>
<feature type="transmembrane region" description="Helical" evidence="2">
    <location>
        <begin position="199"/>
        <end position="224"/>
    </location>
</feature>
<keyword evidence="4" id="KW-1185">Reference proteome</keyword>
<dbReference type="SUPFAM" id="SSF90112">
    <property type="entry name" value="Neurotransmitter-gated ion-channel transmembrane pore"/>
    <property type="match status" value="1"/>
</dbReference>
<protein>
    <recommendedName>
        <fullName evidence="5">Neurotransmitter-gated ion-channel ligand-binding domain-containing protein</fullName>
    </recommendedName>
</protein>
<reference evidence="3" key="3">
    <citation type="submission" date="2025-09" db="UniProtKB">
        <authorList>
            <consortium name="Ensembl"/>
        </authorList>
    </citation>
    <scope>IDENTIFICATION</scope>
</reference>
<dbReference type="Ensembl" id="ENSTRUT00000056242.2">
    <property type="protein sequence ID" value="ENSTRUP00000052032.2"/>
    <property type="gene ID" value="ENSTRUG00000023358.2"/>
</dbReference>
<dbReference type="Proteomes" id="UP000005226">
    <property type="component" value="Chromosome 20"/>
</dbReference>
<accession>A0A3B5K370</accession>
<evidence type="ECO:0000256" key="1">
    <source>
        <dbReference type="ARBA" id="ARBA00004141"/>
    </source>
</evidence>
<dbReference type="GO" id="GO:0016020">
    <property type="term" value="C:membrane"/>
    <property type="evidence" value="ECO:0007669"/>
    <property type="project" value="UniProtKB-SubCell"/>
</dbReference>
<dbReference type="InterPro" id="IPR038050">
    <property type="entry name" value="Neuro_actylchol_rec"/>
</dbReference>
<dbReference type="SUPFAM" id="SSF63712">
    <property type="entry name" value="Nicotinic receptor ligand binding domain-like"/>
    <property type="match status" value="1"/>
</dbReference>
<feature type="transmembrane region" description="Helical" evidence="2">
    <location>
        <begin position="254"/>
        <end position="275"/>
    </location>
</feature>
<comment type="subcellular location">
    <subcellularLocation>
        <location evidence="1">Membrane</location>
        <topology evidence="1">Multi-pass membrane protein</topology>
    </subcellularLocation>
</comment>
<dbReference type="PANTHER" id="PTHR18945">
    <property type="entry name" value="NEUROTRANSMITTER GATED ION CHANNEL"/>
    <property type="match status" value="1"/>
</dbReference>
<evidence type="ECO:0000313" key="3">
    <source>
        <dbReference type="Ensembl" id="ENSTRUP00000052032.2"/>
    </source>
</evidence>
<evidence type="ECO:0000313" key="4">
    <source>
        <dbReference type="Proteomes" id="UP000005226"/>
    </source>
</evidence>
<keyword evidence="2" id="KW-1133">Transmembrane helix</keyword>
<dbReference type="InterPro" id="IPR006201">
    <property type="entry name" value="Neur_channel"/>
</dbReference>